<protein>
    <submittedName>
        <fullName evidence="1">Uncharacterized protein</fullName>
    </submittedName>
</protein>
<accession>A0AAN7WFY4</accession>
<reference evidence="2" key="1">
    <citation type="submission" date="2023-07" db="EMBL/GenBank/DDBJ databases">
        <title>A draft genome of Kazachstania heterogenica Y-27499.</title>
        <authorList>
            <person name="Donic C."/>
            <person name="Kralova J.S."/>
            <person name="Fidel L."/>
            <person name="Ben-Dor S."/>
            <person name="Jung S."/>
        </authorList>
    </citation>
    <scope>NUCLEOTIDE SEQUENCE [LARGE SCALE GENOMIC DNA]</scope>
    <source>
        <strain evidence="2">Y27499</strain>
    </source>
</reference>
<comment type="caution">
    <text evidence="1">The sequence shown here is derived from an EMBL/GenBank/DDBJ whole genome shotgun (WGS) entry which is preliminary data.</text>
</comment>
<dbReference type="EMBL" id="JAWIZZ010000047">
    <property type="protein sequence ID" value="KAK5779048.1"/>
    <property type="molecule type" value="Genomic_DNA"/>
</dbReference>
<name>A0AAN7WFY4_9SACH</name>
<organism evidence="1 2">
    <name type="scientific">Arxiozyma heterogenica</name>
    <dbReference type="NCBI Taxonomy" id="278026"/>
    <lineage>
        <taxon>Eukaryota</taxon>
        <taxon>Fungi</taxon>
        <taxon>Dikarya</taxon>
        <taxon>Ascomycota</taxon>
        <taxon>Saccharomycotina</taxon>
        <taxon>Saccharomycetes</taxon>
        <taxon>Saccharomycetales</taxon>
        <taxon>Saccharomycetaceae</taxon>
        <taxon>Arxiozyma</taxon>
    </lineage>
</organism>
<evidence type="ECO:0000313" key="2">
    <source>
        <dbReference type="Proteomes" id="UP001306508"/>
    </source>
</evidence>
<proteinExistence type="predicted"/>
<keyword evidence="2" id="KW-1185">Reference proteome</keyword>
<dbReference type="Proteomes" id="UP001306508">
    <property type="component" value="Unassembled WGS sequence"/>
</dbReference>
<gene>
    <name evidence="1" type="ORF">RI543_002932</name>
</gene>
<evidence type="ECO:0000313" key="1">
    <source>
        <dbReference type="EMBL" id="KAK5779048.1"/>
    </source>
</evidence>
<dbReference type="AlphaFoldDB" id="A0AAN7WFY4"/>
<sequence>MKRSISLNQILNGNPISKRTKLNGSKVKGISKDPETVDLVELPEQVDLNNIQTNKPKIIPLGDNVSNVSVKTFLMRKPSKFNRQTKTEIKSSKTSRYKKDVVPLDDLENTADEGDHMKMQEVINLENKHFEKLINPKKLIQPRSNGKKTNLKEPLVNMRNNNRNTITNTYDGEYTTKSFRRCNSVSKLDHLLLPLPHTPLTEPFESFNNITSNNNDIELKQLHKKNSSVISILERHSNDVNIGDFKVGILSSKFYPEIKTMQDQFRYSRLAKNNEFASLELTIM</sequence>